<dbReference type="SUPFAM" id="SSF56112">
    <property type="entry name" value="Protein kinase-like (PK-like)"/>
    <property type="match status" value="1"/>
</dbReference>
<gene>
    <name evidence="7" type="ORF">ACFL27_24650</name>
</gene>
<dbReference type="InterPro" id="IPR011009">
    <property type="entry name" value="Kinase-like_dom_sf"/>
</dbReference>
<comment type="caution">
    <text evidence="7">The sequence shown here is derived from an EMBL/GenBank/DDBJ whole genome shotgun (WGS) entry which is preliminary data.</text>
</comment>
<dbReference type="GO" id="GO:0004674">
    <property type="term" value="F:protein serine/threonine kinase activity"/>
    <property type="evidence" value="ECO:0007669"/>
    <property type="project" value="UniProtKB-KW"/>
</dbReference>
<keyword evidence="3 7" id="KW-0418">Kinase</keyword>
<evidence type="ECO:0000313" key="7">
    <source>
        <dbReference type="EMBL" id="MFC1853400.1"/>
    </source>
</evidence>
<name>A0ABV6Z4M9_UNCC1</name>
<keyword evidence="1" id="KW-0808">Transferase</keyword>
<sequence length="334" mass="38229">MKRTRFGKYDLIEKIASGGMAEIFLAKQSGVRGFAKIVVIKRIHKHLSSDAEFVAMFINEARVAAQLTQQNIVQIYDFGEQNGSYYIAMEYIHGKDLKTLYNRCRMSKTGLPLELAIHIVQQLCNGLSYAHRKKDFQNKSLNIVHRDVSPQNVLISFEGEIKVTDFGIAKATTQLRATQAGTLKGKMAYMSPEQAWGKEIDQRSDIFAIGIIFYEILLSRRLFLGSSDLETLENVRGARKVSLRDIDQSIPLEIERIIHKALEKDVQKRYQNAREMYQELETFSVQNGFLHQPYRLAEFMRSMFLDKQPELTFDTESPAGVEEQFPATSPDTRT</sequence>
<evidence type="ECO:0000256" key="2">
    <source>
        <dbReference type="ARBA" id="ARBA00022741"/>
    </source>
</evidence>
<feature type="region of interest" description="Disordered" evidence="5">
    <location>
        <begin position="315"/>
        <end position="334"/>
    </location>
</feature>
<keyword evidence="7" id="KW-0723">Serine/threonine-protein kinase</keyword>
<evidence type="ECO:0000256" key="4">
    <source>
        <dbReference type="ARBA" id="ARBA00022840"/>
    </source>
</evidence>
<feature type="non-terminal residue" evidence="7">
    <location>
        <position position="334"/>
    </location>
</feature>
<keyword evidence="2" id="KW-0547">Nucleotide-binding</keyword>
<dbReference type="CDD" id="cd14014">
    <property type="entry name" value="STKc_PknB_like"/>
    <property type="match status" value="1"/>
</dbReference>
<evidence type="ECO:0000256" key="1">
    <source>
        <dbReference type="ARBA" id="ARBA00022679"/>
    </source>
</evidence>
<keyword evidence="8" id="KW-1185">Reference proteome</keyword>
<proteinExistence type="predicted"/>
<reference evidence="7 8" key="1">
    <citation type="submission" date="2024-09" db="EMBL/GenBank/DDBJ databases">
        <title>Laminarin stimulates single cell rates of sulfate reduction while oxygen inhibits transcriptomic activity in coastal marine sediment.</title>
        <authorList>
            <person name="Lindsay M."/>
            <person name="Orcutt B."/>
            <person name="Emerson D."/>
            <person name="Stepanauskas R."/>
            <person name="D'Angelo T."/>
        </authorList>
    </citation>
    <scope>NUCLEOTIDE SEQUENCE [LARGE SCALE GENOMIC DNA]</scope>
    <source>
        <strain evidence="7">SAG AM-311-K15</strain>
    </source>
</reference>
<accession>A0ABV6Z4M9</accession>
<keyword evidence="4" id="KW-0067">ATP-binding</keyword>
<dbReference type="PROSITE" id="PS50011">
    <property type="entry name" value="PROTEIN_KINASE_DOM"/>
    <property type="match status" value="1"/>
</dbReference>
<evidence type="ECO:0000313" key="8">
    <source>
        <dbReference type="Proteomes" id="UP001594351"/>
    </source>
</evidence>
<evidence type="ECO:0000256" key="5">
    <source>
        <dbReference type="SAM" id="MobiDB-lite"/>
    </source>
</evidence>
<dbReference type="EMBL" id="JBHPBY010000491">
    <property type="protein sequence ID" value="MFC1853400.1"/>
    <property type="molecule type" value="Genomic_DNA"/>
</dbReference>
<protein>
    <submittedName>
        <fullName evidence="7">Serine/threonine protein kinase</fullName>
    </submittedName>
</protein>
<dbReference type="Gene3D" id="1.10.510.10">
    <property type="entry name" value="Transferase(Phosphotransferase) domain 1"/>
    <property type="match status" value="1"/>
</dbReference>
<dbReference type="Proteomes" id="UP001594351">
    <property type="component" value="Unassembled WGS sequence"/>
</dbReference>
<dbReference type="PROSITE" id="PS00109">
    <property type="entry name" value="PROTEIN_KINASE_TYR"/>
    <property type="match status" value="1"/>
</dbReference>
<evidence type="ECO:0000259" key="6">
    <source>
        <dbReference type="PROSITE" id="PS50011"/>
    </source>
</evidence>
<dbReference type="PANTHER" id="PTHR43289">
    <property type="entry name" value="MITOGEN-ACTIVATED PROTEIN KINASE KINASE KINASE 20-RELATED"/>
    <property type="match status" value="1"/>
</dbReference>
<dbReference type="InterPro" id="IPR000719">
    <property type="entry name" value="Prot_kinase_dom"/>
</dbReference>
<dbReference type="InterPro" id="IPR008266">
    <property type="entry name" value="Tyr_kinase_AS"/>
</dbReference>
<organism evidence="7 8">
    <name type="scientific">candidate division CSSED10-310 bacterium</name>
    <dbReference type="NCBI Taxonomy" id="2855610"/>
    <lineage>
        <taxon>Bacteria</taxon>
        <taxon>Bacteria division CSSED10-310</taxon>
    </lineage>
</organism>
<dbReference type="Pfam" id="PF00069">
    <property type="entry name" value="Pkinase"/>
    <property type="match status" value="1"/>
</dbReference>
<dbReference type="PANTHER" id="PTHR43289:SF34">
    <property type="entry name" value="SERINE_THREONINE-PROTEIN KINASE YBDM-RELATED"/>
    <property type="match status" value="1"/>
</dbReference>
<evidence type="ECO:0000256" key="3">
    <source>
        <dbReference type="ARBA" id="ARBA00022777"/>
    </source>
</evidence>
<feature type="domain" description="Protein kinase" evidence="6">
    <location>
        <begin position="9"/>
        <end position="290"/>
    </location>
</feature>
<dbReference type="Gene3D" id="3.30.200.20">
    <property type="entry name" value="Phosphorylase Kinase, domain 1"/>
    <property type="match status" value="1"/>
</dbReference>